<dbReference type="STRING" id="1798704.A3J93_02135"/>
<dbReference type="EMBL" id="MFQZ01000004">
    <property type="protein sequence ID" value="OGH88297.1"/>
    <property type="molecule type" value="Genomic_DNA"/>
</dbReference>
<reference evidence="3 4" key="1">
    <citation type="journal article" date="2016" name="Nat. Commun.">
        <title>Thousands of microbial genomes shed light on interconnected biogeochemical processes in an aquifer system.</title>
        <authorList>
            <person name="Anantharaman K."/>
            <person name="Brown C.T."/>
            <person name="Hug L.A."/>
            <person name="Sharon I."/>
            <person name="Castelle C.J."/>
            <person name="Probst A.J."/>
            <person name="Thomas B.C."/>
            <person name="Singh A."/>
            <person name="Wilkins M.J."/>
            <person name="Karaoz U."/>
            <person name="Brodie E.L."/>
            <person name="Williams K.H."/>
            <person name="Hubbard S.S."/>
            <person name="Banfield J.F."/>
        </authorList>
    </citation>
    <scope>NUCLEOTIDE SEQUENCE [LARGE SCALE GENOMIC DNA]</scope>
</reference>
<comment type="caution">
    <text evidence="3">The sequence shown here is derived from an EMBL/GenBank/DDBJ whole genome shotgun (WGS) entry which is preliminary data.</text>
</comment>
<evidence type="ECO:0000259" key="2">
    <source>
        <dbReference type="PROSITE" id="PS50975"/>
    </source>
</evidence>
<gene>
    <name evidence="3" type="ORF">A3J93_02135</name>
</gene>
<dbReference type="PROSITE" id="PS50975">
    <property type="entry name" value="ATP_GRASP"/>
    <property type="match status" value="1"/>
</dbReference>
<evidence type="ECO:0000313" key="4">
    <source>
        <dbReference type="Proteomes" id="UP000177907"/>
    </source>
</evidence>
<organism evidence="3 4">
    <name type="scientific">Candidatus Magasanikbacteria bacterium RIFOXYC2_FULL_42_28</name>
    <dbReference type="NCBI Taxonomy" id="1798704"/>
    <lineage>
        <taxon>Bacteria</taxon>
        <taxon>Candidatus Magasanikiibacteriota</taxon>
    </lineage>
</organism>
<dbReference type="GO" id="GO:0046872">
    <property type="term" value="F:metal ion binding"/>
    <property type="evidence" value="ECO:0007669"/>
    <property type="project" value="InterPro"/>
</dbReference>
<dbReference type="Gene3D" id="3.30.470.20">
    <property type="entry name" value="ATP-grasp fold, B domain"/>
    <property type="match status" value="1"/>
</dbReference>
<dbReference type="AlphaFoldDB" id="A0A1F6NWJ2"/>
<dbReference type="InterPro" id="IPR011761">
    <property type="entry name" value="ATP-grasp"/>
</dbReference>
<dbReference type="InterPro" id="IPR003806">
    <property type="entry name" value="ATP-grasp_PylC-type"/>
</dbReference>
<name>A0A1F6NWJ2_9BACT</name>
<proteinExistence type="predicted"/>
<protein>
    <recommendedName>
        <fullName evidence="2">ATP-grasp domain-containing protein</fullName>
    </recommendedName>
</protein>
<evidence type="ECO:0000313" key="3">
    <source>
        <dbReference type="EMBL" id="OGH88297.1"/>
    </source>
</evidence>
<evidence type="ECO:0000256" key="1">
    <source>
        <dbReference type="PROSITE-ProRule" id="PRU00409"/>
    </source>
</evidence>
<sequence length="419" mass="47427">MLSDIDRKSIVYVARDLERALGLSLNTSNYYIISNFSAFGKRPVGGRKNVLLIKSKGILDTRELLNRPEAKRFINHLKNPQILVFKPTIAIEKICADNGWNLLNPSAKLAARVEEKITQVEWLGPLAKKLLPPFEIKECGKIKWNEKKFILQFNFAHTGQGTVLVESEKQLDEIKKKFPNRPARVTKYIEGPMFTNNNVVWGKKVLFGNINYQITGLKPFTNNPFATIGNDWALPHKILTSAQKKQYEKIAQAVGERLAKSGWKGLFGIDVIMEEKTGKLYLIEINARQPASTTYESQLQFNCHSERGSHRRGISIPNNQSLTTFATHLLALSGAKYQGQKLIKIKTGAQIVQKVGAGMKNLSKKEIKEIEKHEFKILEYNNTKPESDKLRFQIGGSLMKKHNQFNEVGNFLAGFLGKF</sequence>
<dbReference type="SUPFAM" id="SSF56059">
    <property type="entry name" value="Glutathione synthetase ATP-binding domain-like"/>
    <property type="match status" value="1"/>
</dbReference>
<feature type="domain" description="ATP-grasp" evidence="2">
    <location>
        <begin position="114"/>
        <end position="325"/>
    </location>
</feature>
<keyword evidence="1" id="KW-0067">ATP-binding</keyword>
<accession>A0A1F6NWJ2</accession>
<dbReference type="Pfam" id="PF02655">
    <property type="entry name" value="ATP-grasp_3"/>
    <property type="match status" value="1"/>
</dbReference>
<dbReference type="Proteomes" id="UP000177907">
    <property type="component" value="Unassembled WGS sequence"/>
</dbReference>
<keyword evidence="1" id="KW-0547">Nucleotide-binding</keyword>
<dbReference type="GO" id="GO:0005524">
    <property type="term" value="F:ATP binding"/>
    <property type="evidence" value="ECO:0007669"/>
    <property type="project" value="UniProtKB-UniRule"/>
</dbReference>